<dbReference type="InterPro" id="IPR023781">
    <property type="entry name" value="Nucleoside_triphosphatase_NudI"/>
</dbReference>
<dbReference type="EMBL" id="JARXNH020000054">
    <property type="protein sequence ID" value="MEK0248941.1"/>
    <property type="molecule type" value="Genomic_DNA"/>
</dbReference>
<dbReference type="PRINTS" id="PR00502">
    <property type="entry name" value="NUDIXFAMILY"/>
</dbReference>
<evidence type="ECO:0000256" key="3">
    <source>
        <dbReference type="ARBA" id="ARBA00022842"/>
    </source>
</evidence>
<comment type="catalytic activity">
    <reaction evidence="4">
        <text>dUTP + H2O = dUMP + diphosphate + H(+)</text>
        <dbReference type="Rhea" id="RHEA:10248"/>
        <dbReference type="ChEBI" id="CHEBI:15377"/>
        <dbReference type="ChEBI" id="CHEBI:15378"/>
        <dbReference type="ChEBI" id="CHEBI:33019"/>
        <dbReference type="ChEBI" id="CHEBI:61555"/>
        <dbReference type="ChEBI" id="CHEBI:246422"/>
        <dbReference type="EC" id="3.6.1.23"/>
    </reaction>
</comment>
<comment type="similarity">
    <text evidence="4">Belongs to the Nudix hydrolase family. NudI subfamily.</text>
</comment>
<dbReference type="Gene3D" id="3.90.79.10">
    <property type="entry name" value="Nucleoside Triphosphate Pyrophosphohydrolase"/>
    <property type="match status" value="1"/>
</dbReference>
<dbReference type="EC" id="3.6.1.12" evidence="4"/>
<dbReference type="EC" id="3.6.1.23" evidence="4"/>
<evidence type="ECO:0000256" key="4">
    <source>
        <dbReference type="HAMAP-Rule" id="MF_01846"/>
    </source>
</evidence>
<dbReference type="InterPro" id="IPR020476">
    <property type="entry name" value="Nudix_hydrolase"/>
</dbReference>
<accession>A0ABU8Z6N8</accession>
<evidence type="ECO:0000313" key="6">
    <source>
        <dbReference type="EMBL" id="MEK0248941.1"/>
    </source>
</evidence>
<dbReference type="GO" id="GO:0004170">
    <property type="term" value="F:dUTP diphosphatase activity"/>
    <property type="evidence" value="ECO:0007669"/>
    <property type="project" value="UniProtKB-EC"/>
</dbReference>
<dbReference type="InterPro" id="IPR015797">
    <property type="entry name" value="NUDIX_hydrolase-like_dom_sf"/>
</dbReference>
<evidence type="ECO:0000259" key="5">
    <source>
        <dbReference type="PROSITE" id="PS51462"/>
    </source>
</evidence>
<dbReference type="InterPro" id="IPR000086">
    <property type="entry name" value="NUDIX_hydrolase_dom"/>
</dbReference>
<dbReference type="NCBIfam" id="NF012016">
    <property type="entry name" value="PRK15472.1"/>
    <property type="match status" value="1"/>
</dbReference>
<comment type="catalytic activity">
    <reaction evidence="4">
        <text>a 2'-deoxyribonucleoside 5'-triphosphate + H2O = a 2'-deoxyribonucleoside 5'-phosphate + diphosphate + H(+)</text>
        <dbReference type="Rhea" id="RHEA:44644"/>
        <dbReference type="ChEBI" id="CHEBI:15377"/>
        <dbReference type="ChEBI" id="CHEBI:15378"/>
        <dbReference type="ChEBI" id="CHEBI:33019"/>
        <dbReference type="ChEBI" id="CHEBI:61560"/>
        <dbReference type="ChEBI" id="CHEBI:65317"/>
        <dbReference type="EC" id="3.6.1.9"/>
    </reaction>
</comment>
<comment type="catalytic activity">
    <reaction evidence="4">
        <text>dTTP + H2O = dTMP + diphosphate + H(+)</text>
        <dbReference type="Rhea" id="RHEA:28534"/>
        <dbReference type="ChEBI" id="CHEBI:15377"/>
        <dbReference type="ChEBI" id="CHEBI:15378"/>
        <dbReference type="ChEBI" id="CHEBI:33019"/>
        <dbReference type="ChEBI" id="CHEBI:37568"/>
        <dbReference type="ChEBI" id="CHEBI:63528"/>
    </reaction>
</comment>
<dbReference type="HAMAP" id="MF_01846">
    <property type="entry name" value="Nudix_NudI"/>
    <property type="match status" value="1"/>
</dbReference>
<comment type="catalytic activity">
    <reaction evidence="4">
        <text>dCTP + H2O = dCMP + diphosphate + H(+)</text>
        <dbReference type="Rhea" id="RHEA:22636"/>
        <dbReference type="ChEBI" id="CHEBI:15377"/>
        <dbReference type="ChEBI" id="CHEBI:15378"/>
        <dbReference type="ChEBI" id="CHEBI:33019"/>
        <dbReference type="ChEBI" id="CHEBI:57566"/>
        <dbReference type="ChEBI" id="CHEBI:61481"/>
        <dbReference type="EC" id="3.6.1.12"/>
    </reaction>
</comment>
<proteinExistence type="inferred from homology"/>
<dbReference type="EC" id="3.6.1.9" evidence="4"/>
<dbReference type="SUPFAM" id="SSF55811">
    <property type="entry name" value="Nudix"/>
    <property type="match status" value="1"/>
</dbReference>
<name>A0ABU8Z6N8_9ENTR</name>
<comment type="function">
    <text evidence="4">Catalyzes the hydrolysis of nucleoside triphosphates, with a preference for pyrimidine deoxynucleoside triphosphates (dUTP, dTTP and dCTP).</text>
</comment>
<evidence type="ECO:0000313" key="7">
    <source>
        <dbReference type="Proteomes" id="UP001334005"/>
    </source>
</evidence>
<comment type="subunit">
    <text evidence="4">Monomer.</text>
</comment>
<protein>
    <recommendedName>
        <fullName evidence="4">Nucleoside triphosphatase NudI</fullName>
        <ecNumber evidence="4">3.6.1.9</ecNumber>
    </recommendedName>
    <alternativeName>
        <fullName evidence="4">Nucleotide diphosphatase NudI</fullName>
    </alternativeName>
    <alternativeName>
        <fullName evidence="4">Pyrimidine deoxynucleoside triphosphate diphosphatase</fullName>
    </alternativeName>
    <alternativeName>
        <fullName evidence="4">dCTP diphosphatase</fullName>
        <ecNumber evidence="4">3.6.1.12</ecNumber>
    </alternativeName>
    <alternativeName>
        <fullName evidence="4">dTTP diphosphatase</fullName>
        <ecNumber evidence="4">3.6.1.-</ecNumber>
    </alternativeName>
    <alternativeName>
        <fullName evidence="4">dUTP diphosphatase</fullName>
        <ecNumber evidence="4">3.6.1.23</ecNumber>
    </alternativeName>
</protein>
<comment type="cofactor">
    <cofactor evidence="1 4">
        <name>Mg(2+)</name>
        <dbReference type="ChEBI" id="CHEBI:18420"/>
    </cofactor>
</comment>
<feature type="short sequence motif" description="Nudix box" evidence="4">
    <location>
        <begin position="38"/>
        <end position="59"/>
    </location>
</feature>
<dbReference type="RefSeq" id="WP_095100599.1">
    <property type="nucleotide sequence ID" value="NZ_JARXNH020000054.1"/>
</dbReference>
<reference evidence="6 7" key="1">
    <citation type="submission" date="2024-03" db="EMBL/GenBank/DDBJ databases">
        <title>Two novel Raoultella species associated with bleeding cankers of broadleaf hosts, Raoultella scottia sp. nov. and Raoultella lignicola sp. nov.</title>
        <authorList>
            <person name="Brady C.L."/>
        </authorList>
    </citation>
    <scope>NUCLEOTIDE SEQUENCE [LARGE SCALE GENOMIC DNA]</scope>
    <source>
        <strain evidence="6 7">BAC 10a-01-01</strain>
    </source>
</reference>
<keyword evidence="7" id="KW-1185">Reference proteome</keyword>
<keyword evidence="3 4" id="KW-0460">Magnesium</keyword>
<feature type="domain" description="Nudix hydrolase" evidence="5">
    <location>
        <begin position="1"/>
        <end position="141"/>
    </location>
</feature>
<dbReference type="PROSITE" id="PS51462">
    <property type="entry name" value="NUDIX"/>
    <property type="match status" value="1"/>
</dbReference>
<dbReference type="PANTHER" id="PTHR43046">
    <property type="entry name" value="GDP-MANNOSE MANNOSYL HYDROLASE"/>
    <property type="match status" value="1"/>
</dbReference>
<evidence type="ECO:0000256" key="1">
    <source>
        <dbReference type="ARBA" id="ARBA00001946"/>
    </source>
</evidence>
<dbReference type="InterPro" id="IPR020084">
    <property type="entry name" value="NUDIX_hydrolase_CS"/>
</dbReference>
<comment type="caution">
    <text evidence="6">The sequence shown here is derived from an EMBL/GenBank/DDBJ whole genome shotgun (WGS) entry which is preliminary data.</text>
</comment>
<keyword evidence="2 4" id="KW-0378">Hydrolase</keyword>
<comment type="catalytic activity">
    <reaction evidence="4">
        <text>a ribonucleoside 5'-triphosphate + H2O = a ribonucleoside 5'-phosphate + diphosphate + H(+)</text>
        <dbReference type="Rhea" id="RHEA:23996"/>
        <dbReference type="ChEBI" id="CHEBI:15377"/>
        <dbReference type="ChEBI" id="CHEBI:15378"/>
        <dbReference type="ChEBI" id="CHEBI:33019"/>
        <dbReference type="ChEBI" id="CHEBI:58043"/>
        <dbReference type="ChEBI" id="CHEBI:61557"/>
        <dbReference type="EC" id="3.6.1.9"/>
    </reaction>
</comment>
<evidence type="ECO:0000256" key="2">
    <source>
        <dbReference type="ARBA" id="ARBA00022801"/>
    </source>
</evidence>
<dbReference type="PANTHER" id="PTHR43046:SF14">
    <property type="entry name" value="MUTT_NUDIX FAMILY PROTEIN"/>
    <property type="match status" value="1"/>
</dbReference>
<dbReference type="Pfam" id="PF00293">
    <property type="entry name" value="NUDIX"/>
    <property type="match status" value="1"/>
</dbReference>
<sequence length="141" mass="16324">MRQRTIVCPLIQNEGRYLLCRMADDRGVFPGQWALSGGGVEPGERIEEALRREIREELGEALRLTSITPWTFSDDVRVKTYSDGRQEEIYMIYLIFDCVSANREVTINEEFQDYAWVSVEDLPRYDLNVATRKTLSLKGLL</sequence>
<dbReference type="GO" id="GO:0047840">
    <property type="term" value="F:dCTP diphosphatase activity"/>
    <property type="evidence" value="ECO:0007669"/>
    <property type="project" value="UniProtKB-EC"/>
</dbReference>
<dbReference type="Proteomes" id="UP001334005">
    <property type="component" value="Unassembled WGS sequence"/>
</dbReference>
<dbReference type="PROSITE" id="PS00893">
    <property type="entry name" value="NUDIX_BOX"/>
    <property type="match status" value="1"/>
</dbReference>
<organism evidence="6 7">
    <name type="scientific">Raoultella scottii</name>
    <dbReference type="NCBI Taxonomy" id="3040937"/>
    <lineage>
        <taxon>Bacteria</taxon>
        <taxon>Pseudomonadati</taxon>
        <taxon>Pseudomonadota</taxon>
        <taxon>Gammaproteobacteria</taxon>
        <taxon>Enterobacterales</taxon>
        <taxon>Enterobacteriaceae</taxon>
        <taxon>Klebsiella/Raoultella group</taxon>
        <taxon>Raoultella</taxon>
    </lineage>
</organism>
<gene>
    <name evidence="4 6" type="primary">nudI</name>
    <name evidence="6" type="ORF">QFI66_012590</name>
</gene>
<dbReference type="EC" id="3.6.1.-" evidence="4"/>